<evidence type="ECO:0000256" key="2">
    <source>
        <dbReference type="ARBA" id="ARBA00023125"/>
    </source>
</evidence>
<accession>A0A329QVJ0</accession>
<comment type="caution">
    <text evidence="5">The sequence shown here is derived from an EMBL/GenBank/DDBJ whole genome shotgun (WGS) entry which is preliminary data.</text>
</comment>
<dbReference type="PANTHER" id="PTHR46796">
    <property type="entry name" value="HTH-TYPE TRANSCRIPTIONAL ACTIVATOR RHAS-RELATED"/>
    <property type="match status" value="1"/>
</dbReference>
<keyword evidence="1" id="KW-0805">Transcription regulation</keyword>
<evidence type="ECO:0000256" key="3">
    <source>
        <dbReference type="ARBA" id="ARBA00023163"/>
    </source>
</evidence>
<evidence type="ECO:0000313" key="6">
    <source>
        <dbReference type="Proteomes" id="UP000250462"/>
    </source>
</evidence>
<evidence type="ECO:0000313" key="5">
    <source>
        <dbReference type="EMBL" id="RAW16434.1"/>
    </source>
</evidence>
<dbReference type="SUPFAM" id="SSF46689">
    <property type="entry name" value="Homeodomain-like"/>
    <property type="match status" value="1"/>
</dbReference>
<dbReference type="OrthoDB" id="2559672at2"/>
<organism evidence="5 6">
    <name type="scientific">Phytoactinopolyspora halophila</name>
    <dbReference type="NCBI Taxonomy" id="1981511"/>
    <lineage>
        <taxon>Bacteria</taxon>
        <taxon>Bacillati</taxon>
        <taxon>Actinomycetota</taxon>
        <taxon>Actinomycetes</taxon>
        <taxon>Jiangellales</taxon>
        <taxon>Jiangellaceae</taxon>
        <taxon>Phytoactinopolyspora</taxon>
    </lineage>
</organism>
<keyword evidence="2" id="KW-0238">DNA-binding</keyword>
<reference evidence="5 6" key="1">
    <citation type="submission" date="2018-06" db="EMBL/GenBank/DDBJ databases">
        <title>Phytoactinopolyspora halophila sp. nov., a novel halophilic actinomycete isolated from a saline soil in China.</title>
        <authorList>
            <person name="Tang S.-K."/>
        </authorList>
    </citation>
    <scope>NUCLEOTIDE SEQUENCE [LARGE SCALE GENOMIC DNA]</scope>
    <source>
        <strain evidence="5 6">YIM 96934</strain>
    </source>
</reference>
<dbReference type="GO" id="GO:0043565">
    <property type="term" value="F:sequence-specific DNA binding"/>
    <property type="evidence" value="ECO:0007669"/>
    <property type="project" value="InterPro"/>
</dbReference>
<proteinExistence type="predicted"/>
<dbReference type="SMART" id="SM00342">
    <property type="entry name" value="HTH_ARAC"/>
    <property type="match status" value="1"/>
</dbReference>
<dbReference type="Proteomes" id="UP000250462">
    <property type="component" value="Unassembled WGS sequence"/>
</dbReference>
<dbReference type="InterPro" id="IPR018060">
    <property type="entry name" value="HTH_AraC"/>
</dbReference>
<keyword evidence="3" id="KW-0804">Transcription</keyword>
<dbReference type="Pfam" id="PF12833">
    <property type="entry name" value="HTH_18"/>
    <property type="match status" value="1"/>
</dbReference>
<evidence type="ECO:0000259" key="4">
    <source>
        <dbReference type="PROSITE" id="PS01124"/>
    </source>
</evidence>
<dbReference type="EMBL" id="QMIG01000004">
    <property type="protein sequence ID" value="RAW16434.1"/>
    <property type="molecule type" value="Genomic_DNA"/>
</dbReference>
<dbReference type="GO" id="GO:0003700">
    <property type="term" value="F:DNA-binding transcription factor activity"/>
    <property type="evidence" value="ECO:0007669"/>
    <property type="project" value="InterPro"/>
</dbReference>
<gene>
    <name evidence="5" type="ORF">DPM12_07355</name>
</gene>
<dbReference type="Gene3D" id="1.10.10.60">
    <property type="entry name" value="Homeodomain-like"/>
    <property type="match status" value="1"/>
</dbReference>
<evidence type="ECO:0000256" key="1">
    <source>
        <dbReference type="ARBA" id="ARBA00023015"/>
    </source>
</evidence>
<keyword evidence="6" id="KW-1185">Reference proteome</keyword>
<dbReference type="RefSeq" id="WP_112257645.1">
    <property type="nucleotide sequence ID" value="NZ_QMIG01000004.1"/>
</dbReference>
<dbReference type="PROSITE" id="PS01124">
    <property type="entry name" value="HTH_ARAC_FAMILY_2"/>
    <property type="match status" value="1"/>
</dbReference>
<dbReference type="AlphaFoldDB" id="A0A329QVJ0"/>
<protein>
    <submittedName>
        <fullName evidence="5">AraC family transcriptional regulator</fullName>
    </submittedName>
</protein>
<feature type="domain" description="HTH araC/xylS-type" evidence="4">
    <location>
        <begin position="175"/>
        <end position="275"/>
    </location>
</feature>
<dbReference type="InterPro" id="IPR009057">
    <property type="entry name" value="Homeodomain-like_sf"/>
</dbReference>
<dbReference type="InterPro" id="IPR050204">
    <property type="entry name" value="AraC_XylS_family_regulators"/>
</dbReference>
<dbReference type="PANTHER" id="PTHR46796:SF15">
    <property type="entry name" value="BLL1074 PROTEIN"/>
    <property type="match status" value="1"/>
</dbReference>
<name>A0A329QVJ0_9ACTN</name>
<sequence length="284" mass="30774">MTSRTISTSRHEDADVSWAFAACPPHPALAADVVGYVGYREHALRPVRRREVPSARVPVIISFGDTLRVSGLVDGAGAPIRLTSFVAGFSDTYAVTEYAGGQRGLQIDLTPLGAFRMLGLAGDELRSGSLELADVLGPSAADLVDQLVSAPDWGTRFGIVDTFLLRRAERARAVEPAIGWAWERIRRSEGQIEIGRLAADIGWSRRHFGDRFRHHVGLRPKAAARVLRFARAVRMLDGSRAISDVAADCGYADHSHLVHEVQEMAGCTPTDLMAERNPPPGSSS</sequence>